<dbReference type="SMART" id="SM00989">
    <property type="entry name" value="V4R"/>
    <property type="match status" value="1"/>
</dbReference>
<dbReference type="Proteomes" id="UP000008631">
    <property type="component" value="Chromosome"/>
</dbReference>
<dbReference type="Gene3D" id="3.30.1380.20">
    <property type="entry name" value="Trafficking protein particle complex subunit 3"/>
    <property type="match status" value="1"/>
</dbReference>
<dbReference type="InterPro" id="IPR004096">
    <property type="entry name" value="V4R"/>
</dbReference>
<dbReference type="RefSeq" id="WP_013565087.1">
    <property type="nucleotide sequence ID" value="NC_014962.1"/>
</dbReference>
<dbReference type="InterPro" id="IPR024096">
    <property type="entry name" value="NO_sig/Golgi_transp_ligand-bd"/>
</dbReference>
<dbReference type="HOGENOM" id="CLU_106284_0_0_0"/>
<dbReference type="AlphaFoldDB" id="E8R542"/>
<dbReference type="KEGG" id="ipa:Isop_2221"/>
<dbReference type="SUPFAM" id="SSF111126">
    <property type="entry name" value="Ligand-binding domain in the NO signalling and Golgi transport"/>
    <property type="match status" value="1"/>
</dbReference>
<accession>E8R542</accession>
<evidence type="ECO:0000259" key="1">
    <source>
        <dbReference type="SMART" id="SM00989"/>
    </source>
</evidence>
<organism evidence="2 3">
    <name type="scientific">Isosphaera pallida (strain ATCC 43644 / DSM 9630 / IS1B)</name>
    <dbReference type="NCBI Taxonomy" id="575540"/>
    <lineage>
        <taxon>Bacteria</taxon>
        <taxon>Pseudomonadati</taxon>
        <taxon>Planctomycetota</taxon>
        <taxon>Planctomycetia</taxon>
        <taxon>Isosphaerales</taxon>
        <taxon>Isosphaeraceae</taxon>
        <taxon>Isosphaera</taxon>
    </lineage>
</organism>
<name>E8R542_ISOPI</name>
<gene>
    <name evidence="2" type="ordered locus">Isop_2221</name>
</gene>
<reference key="1">
    <citation type="submission" date="2010-11" db="EMBL/GenBank/DDBJ databases">
        <title>The complete sequence of chromosome of Isophaera pallida ATCC 43644.</title>
        <authorList>
            <consortium name="US DOE Joint Genome Institute (JGI-PGF)"/>
            <person name="Lucas S."/>
            <person name="Copeland A."/>
            <person name="Lapidus A."/>
            <person name="Bruce D."/>
            <person name="Goodwin L."/>
            <person name="Pitluck S."/>
            <person name="Kyrpides N."/>
            <person name="Mavromatis K."/>
            <person name="Pagani I."/>
            <person name="Ivanova N."/>
            <person name="Saunders E."/>
            <person name="Brettin T."/>
            <person name="Detter J.C."/>
            <person name="Han C."/>
            <person name="Tapia R."/>
            <person name="Land M."/>
            <person name="Hauser L."/>
            <person name="Markowitz V."/>
            <person name="Cheng J.-F."/>
            <person name="Hugenholtz P."/>
            <person name="Woyke T."/>
            <person name="Wu D."/>
            <person name="Eisen J.A."/>
        </authorList>
    </citation>
    <scope>NUCLEOTIDE SEQUENCE</scope>
    <source>
        <strain>ATCC 43644</strain>
    </source>
</reference>
<feature type="domain" description="4-vinyl reductase 4VR" evidence="1">
    <location>
        <begin position="168"/>
        <end position="230"/>
    </location>
</feature>
<dbReference type="PANTHER" id="PTHR35090">
    <property type="entry name" value="DNA-DIRECTED RNA POLYMERASE SUBUNIT I"/>
    <property type="match status" value="1"/>
</dbReference>
<evidence type="ECO:0000313" key="3">
    <source>
        <dbReference type="Proteomes" id="UP000008631"/>
    </source>
</evidence>
<dbReference type="Pfam" id="PF02830">
    <property type="entry name" value="V4R"/>
    <property type="match status" value="1"/>
</dbReference>
<dbReference type="InParanoid" id="E8R542"/>
<sequence>MPNVPEIADPKRLMLVWGEKPNPETLTLVRQAPDAGELRESMRIVKGPQPFKHNHYFDADFFRHDPKGGTLKTVYGQRVIRVTEDFVVAILGSLEEEVGDAAAEIMYKCGYEWGMEDMKSFYARAQAEFEVEINKMSMGFLLEQWWWPLTIEGWGTWRYDFRQAKQGLIFVDLYESAVAKSIGDIGKVVCYFYAGLFAAVFSVLAKRSLGAIEIQCYSTGEDYCKFLISSSKRVNAAAFWRNEGATSKEIQRKVAQMSS</sequence>
<dbReference type="eggNOG" id="COG1719">
    <property type="taxonomic scope" value="Bacteria"/>
</dbReference>
<dbReference type="EMBL" id="CP002353">
    <property type="protein sequence ID" value="ADV62799.1"/>
    <property type="molecule type" value="Genomic_DNA"/>
</dbReference>
<proteinExistence type="predicted"/>
<protein>
    <submittedName>
        <fullName evidence="2">4-vinyl reductase 4VR</fullName>
    </submittedName>
</protein>
<dbReference type="PANTHER" id="PTHR35090:SF1">
    <property type="entry name" value="SLR0144 PROTEIN"/>
    <property type="match status" value="1"/>
</dbReference>
<evidence type="ECO:0000313" key="2">
    <source>
        <dbReference type="EMBL" id="ADV62799.1"/>
    </source>
</evidence>
<keyword evidence="3" id="KW-1185">Reference proteome</keyword>
<reference evidence="2 3" key="2">
    <citation type="journal article" date="2011" name="Stand. Genomic Sci.">
        <title>Complete genome sequence of Isosphaera pallida type strain (IS1B).</title>
        <authorList>
            <consortium name="US DOE Joint Genome Institute (JGI-PGF)"/>
            <person name="Goker M."/>
            <person name="Cleland D."/>
            <person name="Saunders E."/>
            <person name="Lapidus A."/>
            <person name="Nolan M."/>
            <person name="Lucas S."/>
            <person name="Hammon N."/>
            <person name="Deshpande S."/>
            <person name="Cheng J.F."/>
            <person name="Tapia R."/>
            <person name="Han C."/>
            <person name="Goodwin L."/>
            <person name="Pitluck S."/>
            <person name="Liolios K."/>
            <person name="Pagani I."/>
            <person name="Ivanova N."/>
            <person name="Mavromatis K."/>
            <person name="Pati A."/>
            <person name="Chen A."/>
            <person name="Palaniappan K."/>
            <person name="Land M."/>
            <person name="Hauser L."/>
            <person name="Chang Y.J."/>
            <person name="Jeffries C.D."/>
            <person name="Detter J.C."/>
            <person name="Beck B."/>
            <person name="Woyke T."/>
            <person name="Bristow J."/>
            <person name="Eisen J.A."/>
            <person name="Markowitz V."/>
            <person name="Hugenholtz P."/>
            <person name="Kyrpides N.C."/>
            <person name="Klenk H.P."/>
        </authorList>
    </citation>
    <scope>NUCLEOTIDE SEQUENCE [LARGE SCALE GENOMIC DNA]</scope>
    <source>
        <strain evidence="3">ATCC 43644 / DSM 9630 / IS1B</strain>
    </source>
</reference>
<dbReference type="STRING" id="575540.Isop_2221"/>